<organism evidence="1 2">
    <name type="scientific">Acropora cervicornis</name>
    <name type="common">Staghorn coral</name>
    <dbReference type="NCBI Taxonomy" id="6130"/>
    <lineage>
        <taxon>Eukaryota</taxon>
        <taxon>Metazoa</taxon>
        <taxon>Cnidaria</taxon>
        <taxon>Anthozoa</taxon>
        <taxon>Hexacorallia</taxon>
        <taxon>Scleractinia</taxon>
        <taxon>Astrocoeniina</taxon>
        <taxon>Acroporidae</taxon>
        <taxon>Acropora</taxon>
    </lineage>
</organism>
<sequence length="70" mass="8399">MASNVRNPTWRSGAKLREDIETFLSQGLQREEILNFLVRDFPRYAWSLRTLDRRLREFGIHFSDTRISVE</sequence>
<dbReference type="AlphaFoldDB" id="A0AAD9UZM5"/>
<keyword evidence="2" id="KW-1185">Reference proteome</keyword>
<proteinExistence type="predicted"/>
<evidence type="ECO:0000313" key="2">
    <source>
        <dbReference type="Proteomes" id="UP001249851"/>
    </source>
</evidence>
<comment type="caution">
    <text evidence="1">The sequence shown here is derived from an EMBL/GenBank/DDBJ whole genome shotgun (WGS) entry which is preliminary data.</text>
</comment>
<protein>
    <submittedName>
        <fullName evidence="1">Uncharacterized protein</fullName>
    </submittedName>
</protein>
<reference evidence="1" key="2">
    <citation type="journal article" date="2023" name="Science">
        <title>Genomic signatures of disease resistance in endangered staghorn corals.</title>
        <authorList>
            <person name="Vollmer S.V."/>
            <person name="Selwyn J.D."/>
            <person name="Despard B.A."/>
            <person name="Roesel C.L."/>
        </authorList>
    </citation>
    <scope>NUCLEOTIDE SEQUENCE</scope>
    <source>
        <strain evidence="1">K2</strain>
    </source>
</reference>
<dbReference type="EMBL" id="JARQWQ010000060">
    <property type="protein sequence ID" value="KAK2555874.1"/>
    <property type="molecule type" value="Genomic_DNA"/>
</dbReference>
<dbReference type="Proteomes" id="UP001249851">
    <property type="component" value="Unassembled WGS sequence"/>
</dbReference>
<gene>
    <name evidence="1" type="ORF">P5673_022528</name>
</gene>
<reference evidence="1" key="1">
    <citation type="journal article" date="2023" name="G3 (Bethesda)">
        <title>Whole genome assembly and annotation of the endangered Caribbean coral Acropora cervicornis.</title>
        <authorList>
            <person name="Selwyn J.D."/>
            <person name="Vollmer S.V."/>
        </authorList>
    </citation>
    <scope>NUCLEOTIDE SEQUENCE</scope>
    <source>
        <strain evidence="1">K2</strain>
    </source>
</reference>
<accession>A0AAD9UZM5</accession>
<evidence type="ECO:0000313" key="1">
    <source>
        <dbReference type="EMBL" id="KAK2555874.1"/>
    </source>
</evidence>
<name>A0AAD9UZM5_ACRCE</name>